<proteinExistence type="inferred from homology"/>
<feature type="transmembrane region" description="Helical" evidence="8">
    <location>
        <begin position="260"/>
        <end position="278"/>
    </location>
</feature>
<dbReference type="PANTHER" id="PTHR11328:SF24">
    <property type="entry name" value="MAJOR FACILITATOR SUPERFAMILY (MFS) PROFILE DOMAIN-CONTAINING PROTEIN"/>
    <property type="match status" value="1"/>
</dbReference>
<feature type="transmembrane region" description="Helical" evidence="8">
    <location>
        <begin position="178"/>
        <end position="199"/>
    </location>
</feature>
<feature type="transmembrane region" description="Helical" evidence="8">
    <location>
        <begin position="42"/>
        <end position="60"/>
    </location>
</feature>
<dbReference type="Proteomes" id="UP001239019">
    <property type="component" value="Unassembled WGS sequence"/>
</dbReference>
<dbReference type="RefSeq" id="WP_306728710.1">
    <property type="nucleotide sequence ID" value="NZ_JAVDDT010000006.1"/>
</dbReference>
<evidence type="ECO:0000256" key="1">
    <source>
        <dbReference type="ARBA" id="ARBA00004651"/>
    </source>
</evidence>
<dbReference type="Gene3D" id="1.20.1250.20">
    <property type="entry name" value="MFS general substrate transporter like domains"/>
    <property type="match status" value="2"/>
</dbReference>
<feature type="transmembrane region" description="Helical" evidence="8">
    <location>
        <begin position="81"/>
        <end position="98"/>
    </location>
</feature>
<feature type="transmembrane region" description="Helical" evidence="8">
    <location>
        <begin position="290"/>
        <end position="309"/>
    </location>
</feature>
<name>A0ABU0W893_9GAMM</name>
<comment type="similarity">
    <text evidence="2">Belongs to the sodium:galactoside symporter (TC 2.A.2) family.</text>
</comment>
<feature type="transmembrane region" description="Helical" evidence="8">
    <location>
        <begin position="110"/>
        <end position="129"/>
    </location>
</feature>
<keyword evidence="7 8" id="KW-0472">Membrane</keyword>
<protein>
    <submittedName>
        <fullName evidence="9">MFS transporter</fullName>
    </submittedName>
</protein>
<dbReference type="InterPro" id="IPR036259">
    <property type="entry name" value="MFS_trans_sf"/>
</dbReference>
<feature type="transmembrane region" description="Helical" evidence="8">
    <location>
        <begin position="150"/>
        <end position="166"/>
    </location>
</feature>
<feature type="transmembrane region" description="Helical" evidence="8">
    <location>
        <begin position="354"/>
        <end position="380"/>
    </location>
</feature>
<reference evidence="9 10" key="1">
    <citation type="submission" date="2023-08" db="EMBL/GenBank/DDBJ databases">
        <title>Whole-genome sequencing of halo(alkali)philic microorganisms from hypersaline lakes.</title>
        <authorList>
            <person name="Sorokin D.Y."/>
            <person name="Abbas B."/>
            <person name="Merkel A.Y."/>
        </authorList>
    </citation>
    <scope>NUCLEOTIDE SEQUENCE [LARGE SCALE GENOMIC DNA]</scope>
    <source>
        <strain evidence="9 10">AB-CW4</strain>
    </source>
</reference>
<keyword evidence="4" id="KW-1003">Cell membrane</keyword>
<keyword evidence="10" id="KW-1185">Reference proteome</keyword>
<evidence type="ECO:0000256" key="6">
    <source>
        <dbReference type="ARBA" id="ARBA00022989"/>
    </source>
</evidence>
<evidence type="ECO:0000256" key="4">
    <source>
        <dbReference type="ARBA" id="ARBA00022475"/>
    </source>
</evidence>
<comment type="subcellular location">
    <subcellularLocation>
        <location evidence="1">Cell membrane</location>
        <topology evidence="1">Multi-pass membrane protein</topology>
    </subcellularLocation>
</comment>
<feature type="transmembrane region" description="Helical" evidence="8">
    <location>
        <begin position="400"/>
        <end position="421"/>
    </location>
</feature>
<dbReference type="InterPro" id="IPR039672">
    <property type="entry name" value="MFS_2"/>
</dbReference>
<feature type="transmembrane region" description="Helical" evidence="8">
    <location>
        <begin position="315"/>
        <end position="333"/>
    </location>
</feature>
<keyword evidence="6 8" id="KW-1133">Transmembrane helix</keyword>
<feature type="transmembrane region" description="Helical" evidence="8">
    <location>
        <begin position="12"/>
        <end position="36"/>
    </location>
</feature>
<dbReference type="EMBL" id="JAVDDT010000006">
    <property type="protein sequence ID" value="MDQ2070216.1"/>
    <property type="molecule type" value="Genomic_DNA"/>
</dbReference>
<evidence type="ECO:0000256" key="3">
    <source>
        <dbReference type="ARBA" id="ARBA00022448"/>
    </source>
</evidence>
<evidence type="ECO:0000313" key="9">
    <source>
        <dbReference type="EMBL" id="MDQ2070216.1"/>
    </source>
</evidence>
<dbReference type="CDD" id="cd17332">
    <property type="entry name" value="MFS_MelB_like"/>
    <property type="match status" value="1"/>
</dbReference>
<keyword evidence="5 8" id="KW-0812">Transmembrane</keyword>
<organism evidence="9 10">
    <name type="scientific">Natronospira bacteriovora</name>
    <dbReference type="NCBI Taxonomy" id="3069753"/>
    <lineage>
        <taxon>Bacteria</taxon>
        <taxon>Pseudomonadati</taxon>
        <taxon>Pseudomonadota</taxon>
        <taxon>Gammaproteobacteria</taxon>
        <taxon>Natronospirales</taxon>
        <taxon>Natronospiraceae</taxon>
        <taxon>Natronospira</taxon>
    </lineage>
</organism>
<gene>
    <name evidence="9" type="ORF">RBH19_10030</name>
</gene>
<evidence type="ECO:0000256" key="5">
    <source>
        <dbReference type="ARBA" id="ARBA00022692"/>
    </source>
</evidence>
<dbReference type="InterPro" id="IPR018043">
    <property type="entry name" value="Na/Gal_symport_CS"/>
</dbReference>
<sequence>MQTDRPGSGRLLAYGLPGLPLAAVGLPLYIFLPAFYHESLGLPLGVVGLVLLIARIWDVVTDPLVGSLTDYRGSRWGRRKPWMVAGAPLFMLGVWLLMVPPSGAGASHLLLWSLVAYLGWTMIQLPYVAMGAELSGDYHQRSRITVFREGFVVVGTLAAVIVPGAMEEMGAARGDALRVLAAAMVMLLPLALLILLWRVQEPPRPARKLVPWGEGLRLLAENRPFRRLLLAYLVNGMANALPASLFILFATEVLGAGDRIGLLLIVYFLSAVVALPFWLRASRRFGKHRIWAVSMAWAALIFAFVPLLGEGDFHWFLLITILTGFSLGVDQAIPASMQADVVDEDSARGGGGRAGLYFGLWNMATKFAWALAVGIAFPVLDLAGFESGGQNAQGSLLTLSLLYGAAPVAAKLAVIPLVWRFPLDQQRQARLQTTIAEHQRQLGGAA</sequence>
<evidence type="ECO:0000256" key="8">
    <source>
        <dbReference type="SAM" id="Phobius"/>
    </source>
</evidence>
<dbReference type="PANTHER" id="PTHR11328">
    <property type="entry name" value="MAJOR FACILITATOR SUPERFAMILY DOMAIN-CONTAINING PROTEIN"/>
    <property type="match status" value="1"/>
</dbReference>
<evidence type="ECO:0000313" key="10">
    <source>
        <dbReference type="Proteomes" id="UP001239019"/>
    </source>
</evidence>
<evidence type="ECO:0000256" key="7">
    <source>
        <dbReference type="ARBA" id="ARBA00023136"/>
    </source>
</evidence>
<keyword evidence="3" id="KW-0813">Transport</keyword>
<accession>A0ABU0W893</accession>
<dbReference type="Pfam" id="PF13347">
    <property type="entry name" value="MFS_2"/>
    <property type="match status" value="1"/>
</dbReference>
<dbReference type="PROSITE" id="PS00872">
    <property type="entry name" value="NA_GALACTOSIDE_SYMP"/>
    <property type="match status" value="1"/>
</dbReference>
<dbReference type="SUPFAM" id="SSF103473">
    <property type="entry name" value="MFS general substrate transporter"/>
    <property type="match status" value="1"/>
</dbReference>
<comment type="caution">
    <text evidence="9">The sequence shown here is derived from an EMBL/GenBank/DDBJ whole genome shotgun (WGS) entry which is preliminary data.</text>
</comment>
<feature type="transmembrane region" description="Helical" evidence="8">
    <location>
        <begin position="228"/>
        <end position="248"/>
    </location>
</feature>
<evidence type="ECO:0000256" key="2">
    <source>
        <dbReference type="ARBA" id="ARBA00009617"/>
    </source>
</evidence>